<protein>
    <submittedName>
        <fullName evidence="3">Calcineurin-like phosphoesterase family protein</fullName>
    </submittedName>
</protein>
<dbReference type="RefSeq" id="WP_125486731.1">
    <property type="nucleotide sequence ID" value="NZ_RSDW01000001.1"/>
</dbReference>
<dbReference type="EMBL" id="RSDW01000001">
    <property type="protein sequence ID" value="RSL18359.1"/>
    <property type="molecule type" value="Genomic_DNA"/>
</dbReference>
<dbReference type="AlphaFoldDB" id="A0A428MN75"/>
<evidence type="ECO:0000256" key="1">
    <source>
        <dbReference type="SAM" id="MobiDB-lite"/>
    </source>
</evidence>
<keyword evidence="4" id="KW-1185">Reference proteome</keyword>
<dbReference type="PANTHER" id="PTHR43143:SF1">
    <property type="entry name" value="SERINE_THREONINE-PROTEIN PHOSPHATASE CPPED1"/>
    <property type="match status" value="1"/>
</dbReference>
<dbReference type="InterPro" id="IPR029052">
    <property type="entry name" value="Metallo-depent_PP-like"/>
</dbReference>
<proteinExistence type="predicted"/>
<dbReference type="GO" id="GO:0016787">
    <property type="term" value="F:hydrolase activity"/>
    <property type="evidence" value="ECO:0007669"/>
    <property type="project" value="InterPro"/>
</dbReference>
<dbReference type="InterPro" id="IPR004843">
    <property type="entry name" value="Calcineurin-like_PHP"/>
</dbReference>
<dbReference type="Gene3D" id="3.60.21.10">
    <property type="match status" value="1"/>
</dbReference>
<evidence type="ECO:0000313" key="3">
    <source>
        <dbReference type="EMBL" id="RSL18359.1"/>
    </source>
</evidence>
<name>A0A428MN75_9BACT</name>
<comment type="caution">
    <text evidence="3">The sequence shown here is derived from an EMBL/GenBank/DDBJ whole genome shotgun (WGS) entry which is preliminary data.</text>
</comment>
<dbReference type="SUPFAM" id="SSF56300">
    <property type="entry name" value="Metallo-dependent phosphatases"/>
    <property type="match status" value="1"/>
</dbReference>
<dbReference type="InterPro" id="IPR051918">
    <property type="entry name" value="STPP_CPPED1"/>
</dbReference>
<reference evidence="3 4" key="1">
    <citation type="submission" date="2018-12" db="EMBL/GenBank/DDBJ databases">
        <title>Sequencing of bacterial isolates from soil warming experiment in Harvard Forest, Massachusetts, USA.</title>
        <authorList>
            <person name="Deangelis K."/>
        </authorList>
    </citation>
    <scope>NUCLEOTIDE SEQUENCE [LARGE SCALE GENOMIC DNA]</scope>
    <source>
        <strain evidence="3 4">EB153</strain>
    </source>
</reference>
<evidence type="ECO:0000259" key="2">
    <source>
        <dbReference type="Pfam" id="PF00149"/>
    </source>
</evidence>
<dbReference type="PANTHER" id="PTHR43143">
    <property type="entry name" value="METALLOPHOSPHOESTERASE, CALCINEURIN SUPERFAMILY"/>
    <property type="match status" value="1"/>
</dbReference>
<organism evidence="3 4">
    <name type="scientific">Edaphobacter aggregans</name>
    <dbReference type="NCBI Taxonomy" id="570835"/>
    <lineage>
        <taxon>Bacteria</taxon>
        <taxon>Pseudomonadati</taxon>
        <taxon>Acidobacteriota</taxon>
        <taxon>Terriglobia</taxon>
        <taxon>Terriglobales</taxon>
        <taxon>Acidobacteriaceae</taxon>
        <taxon>Edaphobacter</taxon>
    </lineage>
</organism>
<accession>A0A428MN75</accession>
<evidence type="ECO:0000313" key="4">
    <source>
        <dbReference type="Proteomes" id="UP000269669"/>
    </source>
</evidence>
<dbReference type="Proteomes" id="UP000269669">
    <property type="component" value="Unassembled WGS sequence"/>
</dbReference>
<feature type="domain" description="Calcineurin-like phosphoesterase" evidence="2">
    <location>
        <begin position="200"/>
        <end position="390"/>
    </location>
</feature>
<gene>
    <name evidence="3" type="ORF">EDE15_3926</name>
</gene>
<dbReference type="OrthoDB" id="606379at2"/>
<feature type="region of interest" description="Disordered" evidence="1">
    <location>
        <begin position="56"/>
        <end position="84"/>
    </location>
</feature>
<dbReference type="Pfam" id="PF00149">
    <property type="entry name" value="Metallophos"/>
    <property type="match status" value="1"/>
</dbReference>
<sequence length="474" mass="53925">MIAQLLNRDRILDQLQEVKTQLQLDVAAKREGGAQPDAADLIADDYREALAALEQTEVRERAESSGQSSFPPQPSDRRAAPPAPLDDFSFFSRDPIVSNLQSALDQYWATKAANAPPLDDRRGLVPGRRGVMEEVAVTDQSIPGVSLTRTPAGRRIFNKFSITDPRWVSSAFASGIRLFRGKREFNSTPPDPVRIDDRTRLVIVGDWGTGIPRARKVSDQMRVWIAGAAAQKRSVHVIHLGDVYYSGWRYEYMKRFLPYWPVDANDGAAIPSWCLMGNHDMYSGGYAFYGTLLSDMRFAKQQRCSYFSLYNQHWRILGLDTAWDDNGLKDPQGVWAKDLASRDDRKLLLLSHHQLFSAYESTGTVIGTKLRPVLDTNRVRAWFWGHEHRCMLFDDHQKVGFARCIGHGGVPVYMSHKQNDPYPSPGAYEYRAVIEKGLEKWALFGFVVIDFEDSRLHVRYIDENGFQYKDEKIE</sequence>